<evidence type="ECO:0000313" key="2">
    <source>
        <dbReference type="Proteomes" id="UP001234178"/>
    </source>
</evidence>
<evidence type="ECO:0000313" key="1">
    <source>
        <dbReference type="EMBL" id="KAK4018230.1"/>
    </source>
</evidence>
<keyword evidence="2" id="KW-1185">Reference proteome</keyword>
<organism evidence="1 2">
    <name type="scientific">Daphnia magna</name>
    <dbReference type="NCBI Taxonomy" id="35525"/>
    <lineage>
        <taxon>Eukaryota</taxon>
        <taxon>Metazoa</taxon>
        <taxon>Ecdysozoa</taxon>
        <taxon>Arthropoda</taxon>
        <taxon>Crustacea</taxon>
        <taxon>Branchiopoda</taxon>
        <taxon>Diplostraca</taxon>
        <taxon>Cladocera</taxon>
        <taxon>Anomopoda</taxon>
        <taxon>Daphniidae</taxon>
        <taxon>Daphnia</taxon>
    </lineage>
</organism>
<proteinExistence type="predicted"/>
<sequence length="79" mass="8891">MEAKCHVTDDTTGEVKPPTFFSGSYANFYDMIFLHALSKWPRRVISSPKGSSLRWGRKKLHAVTDDYRDSTLHSAASSV</sequence>
<name>A0ABQ9ZZ94_9CRUS</name>
<dbReference type="EMBL" id="JAOYFB010000036">
    <property type="protein sequence ID" value="KAK4018230.1"/>
    <property type="molecule type" value="Genomic_DNA"/>
</dbReference>
<accession>A0ABQ9ZZ94</accession>
<reference evidence="1 2" key="1">
    <citation type="journal article" date="2023" name="Nucleic Acids Res.">
        <title>The hologenome of Daphnia magna reveals possible DNA methylation and microbiome-mediated evolution of the host genome.</title>
        <authorList>
            <person name="Chaturvedi A."/>
            <person name="Li X."/>
            <person name="Dhandapani V."/>
            <person name="Marshall H."/>
            <person name="Kissane S."/>
            <person name="Cuenca-Cambronero M."/>
            <person name="Asole G."/>
            <person name="Calvet F."/>
            <person name="Ruiz-Romero M."/>
            <person name="Marangio P."/>
            <person name="Guigo R."/>
            <person name="Rago D."/>
            <person name="Mirbahai L."/>
            <person name="Eastwood N."/>
            <person name="Colbourne J.K."/>
            <person name="Zhou J."/>
            <person name="Mallon E."/>
            <person name="Orsini L."/>
        </authorList>
    </citation>
    <scope>NUCLEOTIDE SEQUENCE [LARGE SCALE GENOMIC DNA]</scope>
    <source>
        <strain evidence="1">LRV0_1</strain>
    </source>
</reference>
<gene>
    <name evidence="1" type="ORF">OUZ56_000297</name>
</gene>
<protein>
    <submittedName>
        <fullName evidence="1">Uncharacterized protein</fullName>
    </submittedName>
</protein>
<dbReference type="Proteomes" id="UP001234178">
    <property type="component" value="Unassembled WGS sequence"/>
</dbReference>
<comment type="caution">
    <text evidence="1">The sequence shown here is derived from an EMBL/GenBank/DDBJ whole genome shotgun (WGS) entry which is preliminary data.</text>
</comment>